<name>A0A975F090_9SPIR</name>
<keyword evidence="3 6" id="KW-0812">Transmembrane</keyword>
<gene>
    <name evidence="7" type="ORF">HRI96_07070</name>
</gene>
<dbReference type="PANTHER" id="PTHR32196">
    <property type="entry name" value="ABC TRANSPORTER PERMEASE PROTEIN YPHD-RELATED-RELATED"/>
    <property type="match status" value="1"/>
</dbReference>
<keyword evidence="5 6" id="KW-0472">Membrane</keyword>
<feature type="transmembrane region" description="Helical" evidence="6">
    <location>
        <begin position="21"/>
        <end position="38"/>
    </location>
</feature>
<dbReference type="EMBL" id="CP054257">
    <property type="protein sequence ID" value="QTQ11973.1"/>
    <property type="molecule type" value="Genomic_DNA"/>
</dbReference>
<evidence type="ECO:0000313" key="8">
    <source>
        <dbReference type="Proteomes" id="UP000671995"/>
    </source>
</evidence>
<keyword evidence="2" id="KW-1003">Cell membrane</keyword>
<evidence type="ECO:0000256" key="3">
    <source>
        <dbReference type="ARBA" id="ARBA00022692"/>
    </source>
</evidence>
<dbReference type="GO" id="GO:0022857">
    <property type="term" value="F:transmembrane transporter activity"/>
    <property type="evidence" value="ECO:0007669"/>
    <property type="project" value="InterPro"/>
</dbReference>
<reference evidence="7" key="2">
    <citation type="journal article" date="2021" name="Microbiol. Resour. Announc.">
        <title>Complete Genome Sequences of Three Human Oral Treponema parvum Isolates.</title>
        <authorList>
            <person name="Zeng H."/>
            <person name="Watt R.M."/>
        </authorList>
    </citation>
    <scope>NUCLEOTIDE SEQUENCE</scope>
    <source>
        <strain evidence="7">ATCC 700773</strain>
    </source>
</reference>
<dbReference type="Pfam" id="PF02653">
    <property type="entry name" value="BPD_transp_2"/>
    <property type="match status" value="1"/>
</dbReference>
<dbReference type="AlphaFoldDB" id="A0A975F090"/>
<feature type="transmembrane region" description="Helical" evidence="6">
    <location>
        <begin position="218"/>
        <end position="235"/>
    </location>
</feature>
<accession>A0A975F090</accession>
<evidence type="ECO:0000256" key="4">
    <source>
        <dbReference type="ARBA" id="ARBA00022989"/>
    </source>
</evidence>
<evidence type="ECO:0000256" key="5">
    <source>
        <dbReference type="ARBA" id="ARBA00023136"/>
    </source>
</evidence>
<dbReference type="PANTHER" id="PTHR32196:SF72">
    <property type="entry name" value="RIBOSE IMPORT PERMEASE PROTEIN RBSC"/>
    <property type="match status" value="1"/>
</dbReference>
<evidence type="ECO:0000256" key="6">
    <source>
        <dbReference type="SAM" id="Phobius"/>
    </source>
</evidence>
<evidence type="ECO:0000313" key="7">
    <source>
        <dbReference type="EMBL" id="QTQ11973.1"/>
    </source>
</evidence>
<reference evidence="7" key="1">
    <citation type="submission" date="2020-05" db="EMBL/GenBank/DDBJ databases">
        <authorList>
            <person name="Zeng H."/>
            <person name="Chan Y.K."/>
            <person name="Watt R.M."/>
        </authorList>
    </citation>
    <scope>NUCLEOTIDE SEQUENCE</scope>
    <source>
        <strain evidence="7">ATCC 700773</strain>
    </source>
</reference>
<feature type="transmembrane region" description="Helical" evidence="6">
    <location>
        <begin position="297"/>
        <end position="314"/>
    </location>
</feature>
<keyword evidence="4 6" id="KW-1133">Transmembrane helix</keyword>
<dbReference type="GO" id="GO:0005886">
    <property type="term" value="C:plasma membrane"/>
    <property type="evidence" value="ECO:0007669"/>
    <property type="project" value="UniProtKB-SubCell"/>
</dbReference>
<feature type="transmembrane region" description="Helical" evidence="6">
    <location>
        <begin position="138"/>
        <end position="156"/>
    </location>
</feature>
<sequence>MMTIGNNNVFKYGKKILNNQILFIFVLLLLMCIIFGLFSPHFFTISNLTAITIQASVIAMLAAGQTFVIISGGIGLDAGSVVALTSVVSAMVMASTDSVFSGIGVGLLLGCCIGTINGIVIGYLKLPPFVATLGMMQIARGIALIITGGIPVYQLAKGSDFLGQSKFLGIPISTITVFFLYVFCFFILIKTKRGRYTYAIGSNTEASFLSGIDIKKQLIFIYIVAGITAGLAGLTELSRIGSGQPGSGNGYELDAIASVVLGGTSMSGGVGNVWGSLIGALLIATMRNGLNVINVDAYWQQVTIGAIIILTVYLDRIRNSTNSIS</sequence>
<proteinExistence type="predicted"/>
<comment type="subcellular location">
    <subcellularLocation>
        <location evidence="1">Cell membrane</location>
        <topology evidence="1">Multi-pass membrane protein</topology>
    </subcellularLocation>
</comment>
<feature type="transmembrane region" description="Helical" evidence="6">
    <location>
        <begin position="44"/>
        <end position="62"/>
    </location>
</feature>
<dbReference type="Proteomes" id="UP000671995">
    <property type="component" value="Chromosome"/>
</dbReference>
<dbReference type="CDD" id="cd06579">
    <property type="entry name" value="TM_PBP1_transp_AraH_like"/>
    <property type="match status" value="1"/>
</dbReference>
<dbReference type="InterPro" id="IPR001851">
    <property type="entry name" value="ABC_transp_permease"/>
</dbReference>
<evidence type="ECO:0000256" key="1">
    <source>
        <dbReference type="ARBA" id="ARBA00004651"/>
    </source>
</evidence>
<protein>
    <submittedName>
        <fullName evidence="7">ABC transporter permease</fullName>
    </submittedName>
</protein>
<feature type="transmembrane region" description="Helical" evidence="6">
    <location>
        <begin position="100"/>
        <end position="126"/>
    </location>
</feature>
<feature type="transmembrane region" description="Helical" evidence="6">
    <location>
        <begin position="255"/>
        <end position="285"/>
    </location>
</feature>
<organism evidence="7 8">
    <name type="scientific">Treponema parvum</name>
    <dbReference type="NCBI Taxonomy" id="138851"/>
    <lineage>
        <taxon>Bacteria</taxon>
        <taxon>Pseudomonadati</taxon>
        <taxon>Spirochaetota</taxon>
        <taxon>Spirochaetia</taxon>
        <taxon>Spirochaetales</taxon>
        <taxon>Treponemataceae</taxon>
        <taxon>Treponema</taxon>
    </lineage>
</organism>
<evidence type="ECO:0000256" key="2">
    <source>
        <dbReference type="ARBA" id="ARBA00022475"/>
    </source>
</evidence>
<dbReference type="RefSeq" id="WP_210116687.1">
    <property type="nucleotide sequence ID" value="NZ_CP054257.1"/>
</dbReference>
<feature type="transmembrane region" description="Helical" evidence="6">
    <location>
        <begin position="168"/>
        <end position="189"/>
    </location>
</feature>
<feature type="transmembrane region" description="Helical" evidence="6">
    <location>
        <begin position="74"/>
        <end position="94"/>
    </location>
</feature>